<protein>
    <submittedName>
        <fullName evidence="3">G protein-coupled receptor</fullName>
    </submittedName>
</protein>
<dbReference type="WBParaSite" id="Pan_g452.t1">
    <property type="protein sequence ID" value="Pan_g452.t1"/>
    <property type="gene ID" value="Pan_g452"/>
</dbReference>
<accession>A0A7E4VX65</accession>
<name>A0A7E4VX65_PANRE</name>
<dbReference type="Proteomes" id="UP000492821">
    <property type="component" value="Unassembled WGS sequence"/>
</dbReference>
<proteinExistence type="predicted"/>
<feature type="transmembrane region" description="Helical" evidence="1">
    <location>
        <begin position="147"/>
        <end position="168"/>
    </location>
</feature>
<feature type="transmembrane region" description="Helical" evidence="1">
    <location>
        <begin position="26"/>
        <end position="48"/>
    </location>
</feature>
<keyword evidence="1" id="KW-1133">Transmembrane helix</keyword>
<evidence type="ECO:0000256" key="1">
    <source>
        <dbReference type="SAM" id="Phobius"/>
    </source>
</evidence>
<evidence type="ECO:0000313" key="3">
    <source>
        <dbReference type="WBParaSite" id="Pan_g452.t1"/>
    </source>
</evidence>
<dbReference type="AlphaFoldDB" id="A0A7E4VX65"/>
<keyword evidence="1" id="KW-0812">Transmembrane</keyword>
<feature type="transmembrane region" description="Helical" evidence="1">
    <location>
        <begin position="197"/>
        <end position="215"/>
    </location>
</feature>
<reference evidence="3" key="2">
    <citation type="submission" date="2020-10" db="UniProtKB">
        <authorList>
            <consortium name="WormBaseParasite"/>
        </authorList>
    </citation>
    <scope>IDENTIFICATION</scope>
</reference>
<keyword evidence="2" id="KW-1185">Reference proteome</keyword>
<sequence length="240" mass="27345">MTTHAIYHVTDEDVAEYTPSILIYEINLLVGAVCFTLTFTNSVVLVTTYKFRKQFSMLILLSFSEMISLMGIMLEATMRRQLFIEATRTRIAEVRTSRSCLLPWTLLQVAGDFWSPSLVVLMGIERVCAVIAPSFFHNAFVGNMHSILIFVTLYSYSFVIVPTLLNIFHPTPNVRWSCGRKAAFGTTFGFIDYGYNVSFYTVAFMLNLIAIANALKVHHSRRNMAKLKCYTLMFSSKYPM</sequence>
<organism evidence="2 3">
    <name type="scientific">Panagrellus redivivus</name>
    <name type="common">Microworm</name>
    <dbReference type="NCBI Taxonomy" id="6233"/>
    <lineage>
        <taxon>Eukaryota</taxon>
        <taxon>Metazoa</taxon>
        <taxon>Ecdysozoa</taxon>
        <taxon>Nematoda</taxon>
        <taxon>Chromadorea</taxon>
        <taxon>Rhabditida</taxon>
        <taxon>Tylenchina</taxon>
        <taxon>Panagrolaimomorpha</taxon>
        <taxon>Panagrolaimoidea</taxon>
        <taxon>Panagrolaimidae</taxon>
        <taxon>Panagrellus</taxon>
    </lineage>
</organism>
<feature type="transmembrane region" description="Helical" evidence="1">
    <location>
        <begin position="55"/>
        <end position="74"/>
    </location>
</feature>
<reference evidence="2" key="1">
    <citation type="journal article" date="2013" name="Genetics">
        <title>The draft genome and transcriptome of Panagrellus redivivus are shaped by the harsh demands of a free-living lifestyle.</title>
        <authorList>
            <person name="Srinivasan J."/>
            <person name="Dillman A.R."/>
            <person name="Macchietto M.G."/>
            <person name="Heikkinen L."/>
            <person name="Lakso M."/>
            <person name="Fracchia K.M."/>
            <person name="Antoshechkin I."/>
            <person name="Mortazavi A."/>
            <person name="Wong G."/>
            <person name="Sternberg P.W."/>
        </authorList>
    </citation>
    <scope>NUCLEOTIDE SEQUENCE [LARGE SCALE GENOMIC DNA]</scope>
    <source>
        <strain evidence="2">MT8872</strain>
    </source>
</reference>
<evidence type="ECO:0000313" key="2">
    <source>
        <dbReference type="Proteomes" id="UP000492821"/>
    </source>
</evidence>
<keyword evidence="1" id="KW-0472">Membrane</keyword>